<proteinExistence type="predicted"/>
<evidence type="ECO:0000256" key="1">
    <source>
        <dbReference type="SAM" id="MobiDB-lite"/>
    </source>
</evidence>
<accession>A0AAT9HL96</accession>
<protein>
    <submittedName>
        <fullName evidence="2">Uncharacterized protein</fullName>
    </submittedName>
</protein>
<reference evidence="2" key="2">
    <citation type="submission" date="2024-07" db="EMBL/GenBank/DDBJ databases">
        <title>Streptomyces haneummycinica sp. nov., a new antibiotic-producing actinobacterium isolated from marine sediment.</title>
        <authorList>
            <person name="Uemura M."/>
            <person name="Hamada M."/>
            <person name="Hirano S."/>
            <person name="Kobayashi K."/>
            <person name="Ohshiro T."/>
            <person name="Kobayashi T."/>
            <person name="Terahara T."/>
        </authorList>
    </citation>
    <scope>NUCLEOTIDE SEQUENCE</scope>
    <source>
        <strain evidence="2">KM77-8</strain>
    </source>
</reference>
<evidence type="ECO:0000313" key="2">
    <source>
        <dbReference type="EMBL" id="BFO18299.1"/>
    </source>
</evidence>
<feature type="compositionally biased region" description="Basic residues" evidence="1">
    <location>
        <begin position="109"/>
        <end position="128"/>
    </location>
</feature>
<dbReference type="EMBL" id="AP035768">
    <property type="protein sequence ID" value="BFO18299.1"/>
    <property type="molecule type" value="Genomic_DNA"/>
</dbReference>
<sequence length="128" mass="13677">MLLRGRGAVEDVRLQALKVATGVESELVNEHRAGAAEGGKRVGLAARAVQRAGKQLPGRLAPRVFGDMGTQFGNEIGPFPGVEEDTGAQFHPPTSVPPAGSARAAPMRSRSHRRKPVRARSRVPRRGR</sequence>
<organism evidence="2">
    <name type="scientific">Streptomyces haneummycinicus</name>
    <dbReference type="NCBI Taxonomy" id="3074435"/>
    <lineage>
        <taxon>Bacteria</taxon>
        <taxon>Bacillati</taxon>
        <taxon>Actinomycetota</taxon>
        <taxon>Actinomycetes</taxon>
        <taxon>Kitasatosporales</taxon>
        <taxon>Streptomycetaceae</taxon>
        <taxon>Streptomyces</taxon>
    </lineage>
</organism>
<name>A0AAT9HL96_9ACTN</name>
<reference evidence="2" key="1">
    <citation type="submission" date="2024-06" db="EMBL/GenBank/DDBJ databases">
        <authorList>
            <consortium name="consrtm"/>
            <person name="Uemura M."/>
            <person name="Terahara T."/>
        </authorList>
    </citation>
    <scope>NUCLEOTIDE SEQUENCE</scope>
    <source>
        <strain evidence="2">KM77-8</strain>
    </source>
</reference>
<feature type="region of interest" description="Disordered" evidence="1">
    <location>
        <begin position="60"/>
        <end position="128"/>
    </location>
</feature>
<dbReference type="AlphaFoldDB" id="A0AAT9HL96"/>
<gene>
    <name evidence="2" type="ORF">SHKM778_46870</name>
</gene>